<dbReference type="Gene3D" id="1.20.5.110">
    <property type="match status" value="1"/>
</dbReference>
<keyword evidence="9" id="KW-0175">Coiled coil</keyword>
<dbReference type="Pfam" id="PF00957">
    <property type="entry name" value="Synaptobrevin"/>
    <property type="match status" value="1"/>
</dbReference>
<evidence type="ECO:0000313" key="13">
    <source>
        <dbReference type="Proteomes" id="UP000799302"/>
    </source>
</evidence>
<evidence type="ECO:0000256" key="5">
    <source>
        <dbReference type="ARBA" id="ARBA00023288"/>
    </source>
</evidence>
<dbReference type="PANTHER" id="PTHR45806">
    <property type="entry name" value="SYNAPTOBREVIN HOMOLOG YKT6"/>
    <property type="match status" value="1"/>
</dbReference>
<reference evidence="12" key="1">
    <citation type="journal article" date="2020" name="Stud. Mycol.">
        <title>101 Dothideomycetes genomes: a test case for predicting lifestyles and emergence of pathogens.</title>
        <authorList>
            <person name="Haridas S."/>
            <person name="Albert R."/>
            <person name="Binder M."/>
            <person name="Bloem J."/>
            <person name="Labutti K."/>
            <person name="Salamov A."/>
            <person name="Andreopoulos B."/>
            <person name="Baker S."/>
            <person name="Barry K."/>
            <person name="Bills G."/>
            <person name="Bluhm B."/>
            <person name="Cannon C."/>
            <person name="Castanera R."/>
            <person name="Culley D."/>
            <person name="Daum C."/>
            <person name="Ezra D."/>
            <person name="Gonzalez J."/>
            <person name="Henrissat B."/>
            <person name="Kuo A."/>
            <person name="Liang C."/>
            <person name="Lipzen A."/>
            <person name="Lutzoni F."/>
            <person name="Magnuson J."/>
            <person name="Mondo S."/>
            <person name="Nolan M."/>
            <person name="Ohm R."/>
            <person name="Pangilinan J."/>
            <person name="Park H.-J."/>
            <person name="Ramirez L."/>
            <person name="Alfaro M."/>
            <person name="Sun H."/>
            <person name="Tritt A."/>
            <person name="Yoshinaga Y."/>
            <person name="Zwiers L.-H."/>
            <person name="Turgeon B."/>
            <person name="Goodwin S."/>
            <person name="Spatafora J."/>
            <person name="Crous P."/>
            <person name="Grigoriev I."/>
        </authorList>
    </citation>
    <scope>NUCLEOTIDE SEQUENCE</scope>
    <source>
        <strain evidence="12">CBS 115976</strain>
    </source>
</reference>
<accession>A0A6A6U324</accession>
<dbReference type="PROSITE" id="PS50892">
    <property type="entry name" value="V_SNARE"/>
    <property type="match status" value="1"/>
</dbReference>
<dbReference type="PANTHER" id="PTHR45806:SF1">
    <property type="entry name" value="SYNAPTOBREVIN HOMOLOG YKT6"/>
    <property type="match status" value="1"/>
</dbReference>
<evidence type="ECO:0000256" key="8">
    <source>
        <dbReference type="ARBA" id="ARBA00046278"/>
    </source>
</evidence>
<dbReference type="InterPro" id="IPR001388">
    <property type="entry name" value="Synaptobrevin-like"/>
</dbReference>
<dbReference type="SUPFAM" id="SSF64356">
    <property type="entry name" value="SNARE-like"/>
    <property type="match status" value="1"/>
</dbReference>
<evidence type="ECO:0000259" key="10">
    <source>
        <dbReference type="PROSITE" id="PS50859"/>
    </source>
</evidence>
<dbReference type="InterPro" id="IPR010908">
    <property type="entry name" value="Longin_dom"/>
</dbReference>
<evidence type="ECO:0000256" key="2">
    <source>
        <dbReference type="ARBA" id="ARBA00022481"/>
    </source>
</evidence>
<dbReference type="GO" id="GO:0016020">
    <property type="term" value="C:membrane"/>
    <property type="evidence" value="ECO:0007669"/>
    <property type="project" value="InterPro"/>
</dbReference>
<keyword evidence="3" id="KW-0472">Membrane</keyword>
<evidence type="ECO:0000256" key="6">
    <source>
        <dbReference type="ARBA" id="ARBA00023289"/>
    </source>
</evidence>
<dbReference type="InterPro" id="IPR011012">
    <property type="entry name" value="Longin-like_dom_sf"/>
</dbReference>
<name>A0A6A6U324_9PEZI</name>
<dbReference type="Gene3D" id="3.30.450.50">
    <property type="entry name" value="Longin domain"/>
    <property type="match status" value="1"/>
</dbReference>
<keyword evidence="4" id="KW-0564">Palmitate</keyword>
<comment type="subcellular location">
    <subcellularLocation>
        <location evidence="8">Endomembrane system</location>
        <topology evidence="8">Lipid-anchor</topology>
        <orientation evidence="8">Cytoplasmic side</orientation>
    </subcellularLocation>
</comment>
<dbReference type="OrthoDB" id="27923at2759"/>
<dbReference type="GO" id="GO:0005794">
    <property type="term" value="C:Golgi apparatus"/>
    <property type="evidence" value="ECO:0007669"/>
    <property type="project" value="TreeGrafter"/>
</dbReference>
<dbReference type="InterPro" id="IPR042855">
    <property type="entry name" value="V_SNARE_CC"/>
</dbReference>
<keyword evidence="13" id="KW-1185">Reference proteome</keyword>
<keyword evidence="6" id="KW-0636">Prenylation</keyword>
<evidence type="ECO:0000259" key="11">
    <source>
        <dbReference type="PROSITE" id="PS50892"/>
    </source>
</evidence>
<dbReference type="EMBL" id="MU004240">
    <property type="protein sequence ID" value="KAF2665817.1"/>
    <property type="molecule type" value="Genomic_DNA"/>
</dbReference>
<dbReference type="SMART" id="SM01270">
    <property type="entry name" value="Longin"/>
    <property type="match status" value="1"/>
</dbReference>
<comment type="similarity">
    <text evidence="1">Belongs to the synaptobrevin family.</text>
</comment>
<dbReference type="PROSITE" id="PS50859">
    <property type="entry name" value="LONGIN"/>
    <property type="match status" value="1"/>
</dbReference>
<feature type="domain" description="Longin" evidence="10">
    <location>
        <begin position="7"/>
        <end position="128"/>
    </location>
</feature>
<keyword evidence="5" id="KW-0449">Lipoprotein</keyword>
<keyword evidence="2" id="KW-0488">Methylation</keyword>
<evidence type="ECO:0000313" key="12">
    <source>
        <dbReference type="EMBL" id="KAF2665817.1"/>
    </source>
</evidence>
<dbReference type="GO" id="GO:0006888">
    <property type="term" value="P:endoplasmic reticulum to Golgi vesicle-mediated transport"/>
    <property type="evidence" value="ECO:0007669"/>
    <property type="project" value="TreeGrafter"/>
</dbReference>
<organism evidence="12 13">
    <name type="scientific">Microthyrium microscopicum</name>
    <dbReference type="NCBI Taxonomy" id="703497"/>
    <lineage>
        <taxon>Eukaryota</taxon>
        <taxon>Fungi</taxon>
        <taxon>Dikarya</taxon>
        <taxon>Ascomycota</taxon>
        <taxon>Pezizomycotina</taxon>
        <taxon>Dothideomycetes</taxon>
        <taxon>Dothideomycetes incertae sedis</taxon>
        <taxon>Microthyriales</taxon>
        <taxon>Microthyriaceae</taxon>
        <taxon>Microthyrium</taxon>
    </lineage>
</organism>
<dbReference type="SUPFAM" id="SSF58038">
    <property type="entry name" value="SNARE fusion complex"/>
    <property type="match status" value="1"/>
</dbReference>
<dbReference type="GO" id="GO:0005484">
    <property type="term" value="F:SNAP receptor activity"/>
    <property type="evidence" value="ECO:0007669"/>
    <property type="project" value="TreeGrafter"/>
</dbReference>
<protein>
    <recommendedName>
        <fullName evidence="7">Synaptobrevin homolog YKT6</fullName>
    </recommendedName>
</protein>
<evidence type="ECO:0000256" key="1">
    <source>
        <dbReference type="ARBA" id="ARBA00008025"/>
    </source>
</evidence>
<evidence type="ECO:0000256" key="9">
    <source>
        <dbReference type="PROSITE-ProRule" id="PRU00290"/>
    </source>
</evidence>
<sequence>MKLLYVGILKTNVEPTVELCSEKDLSSWSRFTRGSVEEFMTFTAKTIAERTRAGQRQDVEEREYTFHVYTRSEGITGIIISDHEYPSLVAHQVLSKMCDEFLMDNSRASWESQKTNASVTWPKLKEYLTKYQDPQAADSIMRIQNELDETKILMKKTIESVLERGEKIDSLVSKSEDLNSRSKMFYTQAKKQNSCCVVM</sequence>
<dbReference type="Pfam" id="PF13774">
    <property type="entry name" value="Longin"/>
    <property type="match status" value="1"/>
</dbReference>
<dbReference type="PRINTS" id="PR00219">
    <property type="entry name" value="SYNAPTOBREVN"/>
</dbReference>
<gene>
    <name evidence="12" type="ORF">BT63DRAFT_392101</name>
</gene>
<dbReference type="CDD" id="cd14824">
    <property type="entry name" value="Longin"/>
    <property type="match status" value="1"/>
</dbReference>
<dbReference type="AlphaFoldDB" id="A0A6A6U324"/>
<evidence type="ECO:0000256" key="7">
    <source>
        <dbReference type="ARBA" id="ARBA00026133"/>
    </source>
</evidence>
<evidence type="ECO:0000256" key="3">
    <source>
        <dbReference type="ARBA" id="ARBA00023136"/>
    </source>
</evidence>
<proteinExistence type="inferred from homology"/>
<evidence type="ECO:0000256" key="4">
    <source>
        <dbReference type="ARBA" id="ARBA00023139"/>
    </source>
</evidence>
<dbReference type="Proteomes" id="UP000799302">
    <property type="component" value="Unassembled WGS sequence"/>
</dbReference>
<feature type="domain" description="V-SNARE coiled-coil homology" evidence="11">
    <location>
        <begin position="139"/>
        <end position="199"/>
    </location>
</feature>